<feature type="transmembrane region" description="Helical" evidence="7">
    <location>
        <begin position="42"/>
        <end position="66"/>
    </location>
</feature>
<evidence type="ECO:0000313" key="8">
    <source>
        <dbReference type="EMBL" id="TNJ34799.1"/>
    </source>
</evidence>
<feature type="transmembrane region" description="Helical" evidence="7">
    <location>
        <begin position="145"/>
        <end position="165"/>
    </location>
</feature>
<reference evidence="8 9" key="1">
    <citation type="submission" date="2019-03" db="EMBL/GenBank/DDBJ databases">
        <title>Arenimonas daejeonensis sp. nov., isolated from compost.</title>
        <authorList>
            <person name="Jeon C.O."/>
        </authorList>
    </citation>
    <scope>NUCLEOTIDE SEQUENCE [LARGE SCALE GENOMIC DNA]</scope>
    <source>
        <strain evidence="8 9">R29</strain>
    </source>
</reference>
<dbReference type="PANTHER" id="PTHR30086:SF20">
    <property type="entry name" value="ARGININE EXPORTER PROTEIN ARGO-RELATED"/>
    <property type="match status" value="1"/>
</dbReference>
<accession>A0A5C4RV72</accession>
<evidence type="ECO:0000256" key="7">
    <source>
        <dbReference type="SAM" id="Phobius"/>
    </source>
</evidence>
<feature type="region of interest" description="Disordered" evidence="6">
    <location>
        <begin position="219"/>
        <end position="238"/>
    </location>
</feature>
<proteinExistence type="predicted"/>
<dbReference type="Proteomes" id="UP000305760">
    <property type="component" value="Unassembled WGS sequence"/>
</dbReference>
<evidence type="ECO:0000313" key="9">
    <source>
        <dbReference type="Proteomes" id="UP000305760"/>
    </source>
</evidence>
<dbReference type="InterPro" id="IPR001123">
    <property type="entry name" value="LeuE-type"/>
</dbReference>
<dbReference type="Pfam" id="PF01810">
    <property type="entry name" value="LysE"/>
    <property type="match status" value="1"/>
</dbReference>
<evidence type="ECO:0000256" key="4">
    <source>
        <dbReference type="ARBA" id="ARBA00022989"/>
    </source>
</evidence>
<feature type="transmembrane region" description="Helical" evidence="7">
    <location>
        <begin position="6"/>
        <end position="30"/>
    </location>
</feature>
<gene>
    <name evidence="8" type="ORF">E1B00_03175</name>
</gene>
<keyword evidence="5 7" id="KW-0472">Membrane</keyword>
<sequence length="238" mass="23697">MDAGNPLLLFAVLVLGIVLLPGMDMAYILASALRAGARGAAAAVAGVVMGGFVHVLVGLAGVALLLATVPAAFNGLLFAGAFYLAWVGVDLMRHGAGGTGDAQAPARPAAILLRGAATNLLNPKAYLFMLAVFPQFLRPADGQVALQAAVLAAVIAATQVAVYGAMAWLTLRASRGLAARPAGRRLLGRAVGAMLVAMAVLTVAGGWRGAPSPAFAAPAPALDTASPGSASSLPRSTP</sequence>
<dbReference type="GO" id="GO:0015171">
    <property type="term" value="F:amino acid transmembrane transporter activity"/>
    <property type="evidence" value="ECO:0007669"/>
    <property type="project" value="TreeGrafter"/>
</dbReference>
<keyword evidence="2" id="KW-1003">Cell membrane</keyword>
<evidence type="ECO:0000256" key="5">
    <source>
        <dbReference type="ARBA" id="ARBA00023136"/>
    </source>
</evidence>
<keyword evidence="9" id="KW-1185">Reference proteome</keyword>
<name>A0A5C4RV72_9GAMM</name>
<evidence type="ECO:0000256" key="2">
    <source>
        <dbReference type="ARBA" id="ARBA00022475"/>
    </source>
</evidence>
<dbReference type="OrthoDB" id="9804822at2"/>
<dbReference type="AlphaFoldDB" id="A0A5C4RV72"/>
<organism evidence="8 9">
    <name type="scientific">Arenimonas terrae</name>
    <dbReference type="NCBI Taxonomy" id="2546226"/>
    <lineage>
        <taxon>Bacteria</taxon>
        <taxon>Pseudomonadati</taxon>
        <taxon>Pseudomonadota</taxon>
        <taxon>Gammaproteobacteria</taxon>
        <taxon>Lysobacterales</taxon>
        <taxon>Lysobacteraceae</taxon>
        <taxon>Arenimonas</taxon>
    </lineage>
</organism>
<feature type="transmembrane region" description="Helical" evidence="7">
    <location>
        <begin position="186"/>
        <end position="207"/>
    </location>
</feature>
<dbReference type="RefSeq" id="WP_139445595.1">
    <property type="nucleotide sequence ID" value="NZ_SMDR01000001.1"/>
</dbReference>
<keyword evidence="3 7" id="KW-0812">Transmembrane</keyword>
<comment type="caution">
    <text evidence="8">The sequence shown here is derived from an EMBL/GenBank/DDBJ whole genome shotgun (WGS) entry which is preliminary data.</text>
</comment>
<evidence type="ECO:0000256" key="6">
    <source>
        <dbReference type="SAM" id="MobiDB-lite"/>
    </source>
</evidence>
<feature type="transmembrane region" description="Helical" evidence="7">
    <location>
        <begin position="72"/>
        <end position="91"/>
    </location>
</feature>
<keyword evidence="4 7" id="KW-1133">Transmembrane helix</keyword>
<dbReference type="GO" id="GO:0005886">
    <property type="term" value="C:plasma membrane"/>
    <property type="evidence" value="ECO:0007669"/>
    <property type="project" value="UniProtKB-SubCell"/>
</dbReference>
<dbReference type="EMBL" id="SMDR01000001">
    <property type="protein sequence ID" value="TNJ34799.1"/>
    <property type="molecule type" value="Genomic_DNA"/>
</dbReference>
<protein>
    <submittedName>
        <fullName evidence="8">LysE family translocator</fullName>
    </submittedName>
</protein>
<feature type="compositionally biased region" description="Polar residues" evidence="6">
    <location>
        <begin position="228"/>
        <end position="238"/>
    </location>
</feature>
<evidence type="ECO:0000256" key="3">
    <source>
        <dbReference type="ARBA" id="ARBA00022692"/>
    </source>
</evidence>
<comment type="subcellular location">
    <subcellularLocation>
        <location evidence="1">Cell membrane</location>
        <topology evidence="1">Multi-pass membrane protein</topology>
    </subcellularLocation>
</comment>
<evidence type="ECO:0000256" key="1">
    <source>
        <dbReference type="ARBA" id="ARBA00004651"/>
    </source>
</evidence>
<dbReference type="PANTHER" id="PTHR30086">
    <property type="entry name" value="ARGININE EXPORTER PROTEIN ARGO"/>
    <property type="match status" value="1"/>
</dbReference>